<dbReference type="SMART" id="SM00964">
    <property type="entry name" value="STAT_int"/>
    <property type="match status" value="1"/>
</dbReference>
<keyword evidence="1" id="KW-0727">SH2 domain</keyword>
<accession>A0A8J2P7S3</accession>
<dbReference type="InterPro" id="IPR048988">
    <property type="entry name" value="STAT_linker"/>
</dbReference>
<organism evidence="3 4">
    <name type="scientific">Allacma fusca</name>
    <dbReference type="NCBI Taxonomy" id="39272"/>
    <lineage>
        <taxon>Eukaryota</taxon>
        <taxon>Metazoa</taxon>
        <taxon>Ecdysozoa</taxon>
        <taxon>Arthropoda</taxon>
        <taxon>Hexapoda</taxon>
        <taxon>Collembola</taxon>
        <taxon>Symphypleona</taxon>
        <taxon>Sminthuridae</taxon>
        <taxon>Allacma</taxon>
    </lineage>
</organism>
<dbReference type="Pfam" id="PF02864">
    <property type="entry name" value="STAT_bind"/>
    <property type="match status" value="1"/>
</dbReference>
<gene>
    <name evidence="3" type="ORF">AFUS01_LOCUS17916</name>
</gene>
<dbReference type="PANTHER" id="PTHR11801">
    <property type="entry name" value="SIGNAL TRANSDUCER AND ACTIVATOR OF TRANSCRIPTION"/>
    <property type="match status" value="1"/>
</dbReference>
<evidence type="ECO:0000313" key="3">
    <source>
        <dbReference type="EMBL" id="CAG7729182.1"/>
    </source>
</evidence>
<dbReference type="GO" id="GO:0003677">
    <property type="term" value="F:DNA binding"/>
    <property type="evidence" value="ECO:0007669"/>
    <property type="project" value="InterPro"/>
</dbReference>
<dbReference type="OrthoDB" id="19300at2759"/>
<proteinExistence type="predicted"/>
<dbReference type="GO" id="GO:0003700">
    <property type="term" value="F:DNA-binding transcription factor activity"/>
    <property type="evidence" value="ECO:0007669"/>
    <property type="project" value="InterPro"/>
</dbReference>
<dbReference type="Pfam" id="PF01017">
    <property type="entry name" value="STAT_alpha"/>
    <property type="match status" value="1"/>
</dbReference>
<evidence type="ECO:0000259" key="2">
    <source>
        <dbReference type="SMART" id="SM00964"/>
    </source>
</evidence>
<dbReference type="InterPro" id="IPR013801">
    <property type="entry name" value="STAT_TF_DNA-bd"/>
</dbReference>
<evidence type="ECO:0000256" key="1">
    <source>
        <dbReference type="ARBA" id="ARBA00022999"/>
    </source>
</evidence>
<dbReference type="Proteomes" id="UP000708208">
    <property type="component" value="Unassembled WGS sequence"/>
</dbReference>
<dbReference type="GO" id="GO:0007165">
    <property type="term" value="P:signal transduction"/>
    <property type="evidence" value="ECO:0007669"/>
    <property type="project" value="InterPro"/>
</dbReference>
<feature type="domain" description="STAT transcription factor protein interaction" evidence="2">
    <location>
        <begin position="2"/>
        <end position="127"/>
    </location>
</feature>
<dbReference type="InterPro" id="IPR013800">
    <property type="entry name" value="STAT_TF_alpha"/>
</dbReference>
<dbReference type="AlphaFoldDB" id="A0A8J2P7S3"/>
<dbReference type="InterPro" id="IPR013799">
    <property type="entry name" value="STAT_TF_prot_interaction"/>
</dbReference>
<evidence type="ECO:0000313" key="4">
    <source>
        <dbReference type="Proteomes" id="UP000708208"/>
    </source>
</evidence>
<protein>
    <recommendedName>
        <fullName evidence="2">STAT transcription factor protein interaction domain-containing protein</fullName>
    </recommendedName>
</protein>
<dbReference type="Pfam" id="PF02865">
    <property type="entry name" value="STAT_int"/>
    <property type="match status" value="1"/>
</dbReference>
<sequence length="732" mass="84272">MSLWNQVQNLHPDAFRVVQSLYNCNFPIEVRAFMEDWIEASIHTSANFFTDPTDYPNGEIIESLMGNFISTFTSKVEIMVNKDCQTKFKGVLETLIERYKVNPLAIFKFLRHCISVERCLVGHFSGNAAFISDDLGWANVGDIVKQFTLLAESAERSQQNFHTMDAKMQQIHIFRVFQEIDSNPDEIEMPELVNEHDRVQIDIPMMAQNILSSYALFHQNITTTITYLDFLCEKVLNDKLNQWKCQQQGADWGSFNEGLDTIQLWCEDLGSVILNFRKQMRSIESFVQNIRIYRTQTTLCCEEWQSNWNKLDRMFSSLVKRSLVVEVQPPQVIIKGSQKFSVLLRSLIGSRPQCILDTLPQSDVSASIVPEEETKGTQHQGTDLRSTKECVLKNDLSKLIYNEESQRSVAYFPNLYVEKITRKGNKNEERTKHKFCIMFNATVIVDGKGYDICTPSLPVVVTVHGNQGAAAWGTIVWDDSFRFGNRGAYDVQENAPWCSVALAMNNLFARETGRPLTARNLNYLAIKFFSMFPECYDGVVEWTMLFKHQLTLNGKSQAFTFWEWFYATLKLTKDHFTSSWKQGLIEGFISKVSAEELLRSCGDNTFFLRFTESMEPRKAPNQLWKGSISIIWVQTDRNGQKVVNSLQPFNAALLENRPLSFWIRATQEARILYPNIPVESVFPLNAPPPGNGYVQHSLIIRARLADLTEVTHKDQQIQMYRLWEINLAPYIF</sequence>
<dbReference type="EMBL" id="CAJVCH010174673">
    <property type="protein sequence ID" value="CAG7729182.1"/>
    <property type="molecule type" value="Genomic_DNA"/>
</dbReference>
<dbReference type="CDD" id="cd14801">
    <property type="entry name" value="STAT_DBD"/>
    <property type="match status" value="1"/>
</dbReference>
<keyword evidence="4" id="KW-1185">Reference proteome</keyword>
<reference evidence="3" key="1">
    <citation type="submission" date="2021-06" db="EMBL/GenBank/DDBJ databases">
        <authorList>
            <person name="Hodson N. C."/>
            <person name="Mongue J. A."/>
            <person name="Jaron S. K."/>
        </authorList>
    </citation>
    <scope>NUCLEOTIDE SEQUENCE</scope>
</reference>
<comment type="caution">
    <text evidence="3">The sequence shown here is derived from an EMBL/GenBank/DDBJ whole genome shotgun (WGS) entry which is preliminary data.</text>
</comment>
<dbReference type="InterPro" id="IPR001217">
    <property type="entry name" value="STAT"/>
</dbReference>
<dbReference type="Pfam" id="PF21354">
    <property type="entry name" value="STAT_linker"/>
    <property type="match status" value="1"/>
</dbReference>
<dbReference type="CDD" id="cd09919">
    <property type="entry name" value="SH2_STAT_family"/>
    <property type="match status" value="1"/>
</dbReference>
<name>A0A8J2P7S3_9HEXA</name>